<dbReference type="GO" id="GO:0070063">
    <property type="term" value="F:RNA polymerase binding"/>
    <property type="evidence" value="ECO:0007669"/>
    <property type="project" value="InterPro"/>
</dbReference>
<feature type="region of interest" description="Disordered" evidence="2">
    <location>
        <begin position="327"/>
        <end position="425"/>
    </location>
</feature>
<evidence type="ECO:0000259" key="3">
    <source>
        <dbReference type="PROSITE" id="PS50020"/>
    </source>
</evidence>
<feature type="domain" description="WW" evidence="3">
    <location>
        <begin position="288"/>
        <end position="315"/>
    </location>
</feature>
<dbReference type="FunFam" id="1.10.10.440:FF:000008">
    <property type="entry name" value="Transcription elongation regulator 1 (CA150)"/>
    <property type="match status" value="1"/>
</dbReference>
<feature type="domain" description="FF" evidence="4">
    <location>
        <begin position="654"/>
        <end position="719"/>
    </location>
</feature>
<organism evidence="5 6">
    <name type="scientific">Argiope bruennichi</name>
    <name type="common">Wasp spider</name>
    <name type="synonym">Aranea bruennichi</name>
    <dbReference type="NCBI Taxonomy" id="94029"/>
    <lineage>
        <taxon>Eukaryota</taxon>
        <taxon>Metazoa</taxon>
        <taxon>Ecdysozoa</taxon>
        <taxon>Arthropoda</taxon>
        <taxon>Chelicerata</taxon>
        <taxon>Arachnida</taxon>
        <taxon>Araneae</taxon>
        <taxon>Araneomorphae</taxon>
        <taxon>Entelegynae</taxon>
        <taxon>Araneoidea</taxon>
        <taxon>Araneidae</taxon>
        <taxon>Argiope</taxon>
    </lineage>
</organism>
<dbReference type="InterPro" id="IPR001202">
    <property type="entry name" value="WW_dom"/>
</dbReference>
<dbReference type="PANTHER" id="PTHR15377">
    <property type="entry name" value="TRANSCRIPTION ELONGATION REGULATOR 1"/>
    <property type="match status" value="1"/>
</dbReference>
<sequence length="740" mass="84268">MVQILVKVNDDSQSLKEWAIIEVQGDLESSTGDSIDGKLIGHLIYSTKGRPILIIGYHILYGKIVENNPPIAILKRSRSSHALSSDPVSNDKISSTQQIMYNEEFDYYPEPQRNMRYEKTPHGPPNRGPPGHMRGPPGPGPGPGMRRRMMSDGGGPPSNFRGSGPRGGDPMYENDYPQSHGMPSMGMGGHQNMPRGPPGHYGGGSPQHMGGNPQFSSPRQPQPGMPGKGHFQRPPMVPPFGVPPPSFSGSGPHSQNRNPQSSNHASSNSGNSPNTQNVPNIDLSGELWVETKTSEGKLYYYNARTRESAWTKPENVKILNQEQIEAMAAAAGPGNASDSANQKNESQKNNSHVNPTTTTTTTTTNQYFVPMGSMPRMGPMQGPNCPPPSFGNAPTPFWKPPPERDIRRKERDERSTQREKSKKGFIELLKEQKNLDKHSRWNDIKKTLAEDPRYKAVDSSSLREEWFKEYIGICKGTSKDKDKEKEKDRDRDKDEDGNVKEREKLERMEASIREREKEVQQALSTHLRQRDKERELHKHEEAIQHFKALLTDLVRSPDVSFHEVKKTLRKDHRWDMVGELTREERERVYEEHISVLFRKKKEKFRELLDETPEITLTSSWKEIKRLIKDDPRCSKFSSSDRRCEKEFKEYLKDRLVAAKADFRELLKETKIITYKSKKLIEETDHLKDIEKVLQNDKRYLVLQCIADERNELLMSYIDTLDRKGPPPPPTASEPARRTTK</sequence>
<proteinExistence type="predicted"/>
<evidence type="ECO:0000256" key="1">
    <source>
        <dbReference type="ARBA" id="ARBA00022737"/>
    </source>
</evidence>
<dbReference type="GO" id="GO:0005634">
    <property type="term" value="C:nucleus"/>
    <property type="evidence" value="ECO:0007669"/>
    <property type="project" value="TreeGrafter"/>
</dbReference>
<feature type="compositionally biased region" description="Basic and acidic residues" evidence="2">
    <location>
        <begin position="401"/>
        <end position="425"/>
    </location>
</feature>
<dbReference type="Pfam" id="PF01846">
    <property type="entry name" value="FF"/>
    <property type="match status" value="4"/>
</dbReference>
<dbReference type="InterPro" id="IPR045148">
    <property type="entry name" value="TCRG1-like"/>
</dbReference>
<dbReference type="InterPro" id="IPR036020">
    <property type="entry name" value="WW_dom_sf"/>
</dbReference>
<evidence type="ECO:0000259" key="4">
    <source>
        <dbReference type="PROSITE" id="PS51676"/>
    </source>
</evidence>
<keyword evidence="1" id="KW-0677">Repeat</keyword>
<dbReference type="PANTHER" id="PTHR15377:SF3">
    <property type="entry name" value="WW DOMAIN-CONTAINING PROTEIN"/>
    <property type="match status" value="1"/>
</dbReference>
<keyword evidence="6" id="KW-1185">Reference proteome</keyword>
<dbReference type="CDD" id="cd00201">
    <property type="entry name" value="WW"/>
    <property type="match status" value="1"/>
</dbReference>
<comment type="caution">
    <text evidence="5">The sequence shown here is derived from an EMBL/GenBank/DDBJ whole genome shotgun (WGS) entry which is preliminary data.</text>
</comment>
<evidence type="ECO:0000313" key="5">
    <source>
        <dbReference type="EMBL" id="KAF8784958.1"/>
    </source>
</evidence>
<dbReference type="FunFam" id="1.10.10.440:FF:000005">
    <property type="entry name" value="Transcription elongation regulator 1 (CA150)"/>
    <property type="match status" value="1"/>
</dbReference>
<dbReference type="GO" id="GO:0003712">
    <property type="term" value="F:transcription coregulator activity"/>
    <property type="evidence" value="ECO:0007669"/>
    <property type="project" value="TreeGrafter"/>
</dbReference>
<feature type="compositionally biased region" description="Pro residues" evidence="2">
    <location>
        <begin position="235"/>
        <end position="246"/>
    </location>
</feature>
<dbReference type="InterPro" id="IPR002713">
    <property type="entry name" value="FF_domain"/>
</dbReference>
<feature type="region of interest" description="Disordered" evidence="2">
    <location>
        <begin position="114"/>
        <end position="283"/>
    </location>
</feature>
<dbReference type="PROSITE" id="PS51676">
    <property type="entry name" value="FF"/>
    <property type="match status" value="4"/>
</dbReference>
<accession>A0A8T0F3W5</accession>
<dbReference type="SUPFAM" id="SSF81698">
    <property type="entry name" value="FF domain"/>
    <property type="match status" value="3"/>
</dbReference>
<dbReference type="PROSITE" id="PS50020">
    <property type="entry name" value="WW_DOMAIN_2"/>
    <property type="match status" value="1"/>
</dbReference>
<dbReference type="FunFam" id="1.10.10.440:FF:000006">
    <property type="entry name" value="Transcription elongation regulator 1 (CA150)"/>
    <property type="match status" value="1"/>
</dbReference>
<feature type="region of interest" description="Disordered" evidence="2">
    <location>
        <begin position="719"/>
        <end position="740"/>
    </location>
</feature>
<evidence type="ECO:0000256" key="2">
    <source>
        <dbReference type="SAM" id="MobiDB-lite"/>
    </source>
</evidence>
<evidence type="ECO:0000313" key="6">
    <source>
        <dbReference type="Proteomes" id="UP000807504"/>
    </source>
</evidence>
<gene>
    <name evidence="5" type="ORF">HNY73_010564</name>
</gene>
<dbReference type="SUPFAM" id="SSF51045">
    <property type="entry name" value="WW domain"/>
    <property type="match status" value="1"/>
</dbReference>
<dbReference type="Pfam" id="PF00397">
    <property type="entry name" value="WW"/>
    <property type="match status" value="1"/>
</dbReference>
<reference evidence="5" key="1">
    <citation type="journal article" date="2020" name="bioRxiv">
        <title>Chromosome-level reference genome of the European wasp spider Argiope bruennichi: a resource for studies on range expansion and evolutionary adaptation.</title>
        <authorList>
            <person name="Sheffer M.M."/>
            <person name="Hoppe A."/>
            <person name="Krehenwinkel H."/>
            <person name="Uhl G."/>
            <person name="Kuss A.W."/>
            <person name="Jensen L."/>
            <person name="Jensen C."/>
            <person name="Gillespie R.G."/>
            <person name="Hoff K.J."/>
            <person name="Prost S."/>
        </authorList>
    </citation>
    <scope>NUCLEOTIDE SEQUENCE</scope>
</reference>
<feature type="region of interest" description="Disordered" evidence="2">
    <location>
        <begin position="478"/>
        <end position="515"/>
    </location>
</feature>
<dbReference type="Proteomes" id="UP000807504">
    <property type="component" value="Unassembled WGS sequence"/>
</dbReference>
<feature type="domain" description="FF" evidence="4">
    <location>
        <begin position="418"/>
        <end position="473"/>
    </location>
</feature>
<name>A0A8T0F3W5_ARGBR</name>
<feature type="domain" description="FF" evidence="4">
    <location>
        <begin position="538"/>
        <end position="595"/>
    </location>
</feature>
<dbReference type="InterPro" id="IPR036517">
    <property type="entry name" value="FF_domain_sf"/>
</dbReference>
<feature type="domain" description="FF" evidence="4">
    <location>
        <begin position="596"/>
        <end position="653"/>
    </location>
</feature>
<dbReference type="EMBL" id="JABXBU010000030">
    <property type="protein sequence ID" value="KAF8784958.1"/>
    <property type="molecule type" value="Genomic_DNA"/>
</dbReference>
<dbReference type="SMART" id="SM00456">
    <property type="entry name" value="WW"/>
    <property type="match status" value="1"/>
</dbReference>
<protein>
    <submittedName>
        <fullName evidence="5">Transcription elongation regulator 1 like protein</fullName>
    </submittedName>
</protein>
<dbReference type="Gene3D" id="1.10.10.440">
    <property type="entry name" value="FF domain"/>
    <property type="match status" value="4"/>
</dbReference>
<dbReference type="Gene3D" id="2.20.70.10">
    <property type="match status" value="1"/>
</dbReference>
<dbReference type="AlphaFoldDB" id="A0A8T0F3W5"/>
<feature type="compositionally biased region" description="Polar residues" evidence="2">
    <location>
        <begin position="342"/>
        <end position="355"/>
    </location>
</feature>
<feature type="compositionally biased region" description="Low complexity" evidence="2">
    <location>
        <begin position="247"/>
        <end position="274"/>
    </location>
</feature>
<reference evidence="5" key="2">
    <citation type="submission" date="2020-06" db="EMBL/GenBank/DDBJ databases">
        <authorList>
            <person name="Sheffer M."/>
        </authorList>
    </citation>
    <scope>NUCLEOTIDE SEQUENCE</scope>
</reference>
<feature type="compositionally biased region" description="Low complexity" evidence="2">
    <location>
        <begin position="327"/>
        <end position="341"/>
    </location>
</feature>
<dbReference type="SMART" id="SM00441">
    <property type="entry name" value="FF"/>
    <property type="match status" value="4"/>
</dbReference>